<reference evidence="4" key="2">
    <citation type="journal article" date="2023" name="IMA Fungus">
        <title>Comparative genomic study of the Penicillium genus elucidates a diverse pangenome and 15 lateral gene transfer events.</title>
        <authorList>
            <person name="Petersen C."/>
            <person name="Sorensen T."/>
            <person name="Nielsen M.R."/>
            <person name="Sondergaard T.E."/>
            <person name="Sorensen J.L."/>
            <person name="Fitzpatrick D.A."/>
            <person name="Frisvad J.C."/>
            <person name="Nielsen K.L."/>
        </authorList>
    </citation>
    <scope>NUCLEOTIDE SEQUENCE</scope>
    <source>
        <strain evidence="4">IBT 19713</strain>
    </source>
</reference>
<dbReference type="GeneID" id="83204728"/>
<dbReference type="OrthoDB" id="1694274at2759"/>
<keyword evidence="2" id="KW-0378">Hydrolase</keyword>
<dbReference type="GO" id="GO:0046872">
    <property type="term" value="F:metal ion binding"/>
    <property type="evidence" value="ECO:0007669"/>
    <property type="project" value="UniProtKB-KW"/>
</dbReference>
<dbReference type="AlphaFoldDB" id="A0A9W9NP75"/>
<dbReference type="InterPro" id="IPR041492">
    <property type="entry name" value="HAD_2"/>
</dbReference>
<dbReference type="InterPro" id="IPR023214">
    <property type="entry name" value="HAD_sf"/>
</dbReference>
<name>A0A9W9NP75_9EURO</name>
<comment type="caution">
    <text evidence="4">The sequence shown here is derived from an EMBL/GenBank/DDBJ whole genome shotgun (WGS) entry which is preliminary data.</text>
</comment>
<dbReference type="RefSeq" id="XP_058327770.1">
    <property type="nucleotide sequence ID" value="XM_058477425.1"/>
</dbReference>
<dbReference type="CDD" id="cd01427">
    <property type="entry name" value="HAD_like"/>
    <property type="match status" value="1"/>
</dbReference>
<dbReference type="Pfam" id="PF13419">
    <property type="entry name" value="HAD_2"/>
    <property type="match status" value="1"/>
</dbReference>
<proteinExistence type="predicted"/>
<dbReference type="Gene3D" id="3.40.50.1000">
    <property type="entry name" value="HAD superfamily/HAD-like"/>
    <property type="match status" value="1"/>
</dbReference>
<dbReference type="PANTHER" id="PTHR46470">
    <property type="entry name" value="N-ACYLNEURAMINATE-9-PHOSPHATASE"/>
    <property type="match status" value="1"/>
</dbReference>
<evidence type="ECO:0000313" key="4">
    <source>
        <dbReference type="EMBL" id="KAJ5223587.1"/>
    </source>
</evidence>
<dbReference type="InterPro" id="IPR036412">
    <property type="entry name" value="HAD-like_sf"/>
</dbReference>
<sequence>MPPESKLQSILLAKHWFGFDLDDTLHEFRKASSQASQAVFDAIHSSRPEIFSEDLQATYQGILRSATANAFIDGRTSTDYRRERFSQLLQAYDVNPESDPGVNGEISSLLDTYKSVLKSNLATKSGVIDLMQELRRLGKKIIIITEGPADAQEWTVKELGLQRYVDILVTTNEVGRSKLDGLLGVILQKYGICADDIVYFGDNPVRDIEPAQREGILAILYSEKQEKRLEDLRSLRIDSWETLRGIVTLV</sequence>
<accession>A0A9W9NP75</accession>
<dbReference type="EMBL" id="JAPQKS010000006">
    <property type="protein sequence ID" value="KAJ5223587.1"/>
    <property type="molecule type" value="Genomic_DNA"/>
</dbReference>
<dbReference type="GO" id="GO:0016791">
    <property type="term" value="F:phosphatase activity"/>
    <property type="evidence" value="ECO:0007669"/>
    <property type="project" value="TreeGrafter"/>
</dbReference>
<evidence type="ECO:0000256" key="1">
    <source>
        <dbReference type="ARBA" id="ARBA00022723"/>
    </source>
</evidence>
<dbReference type="InterPro" id="IPR051400">
    <property type="entry name" value="HAD-like_hydrolase"/>
</dbReference>
<keyword evidence="5" id="KW-1185">Reference proteome</keyword>
<protein>
    <submittedName>
        <fullName evidence="4">Uncharacterized protein</fullName>
    </submittedName>
</protein>
<organism evidence="4 5">
    <name type="scientific">Penicillium chermesinum</name>
    <dbReference type="NCBI Taxonomy" id="63820"/>
    <lineage>
        <taxon>Eukaryota</taxon>
        <taxon>Fungi</taxon>
        <taxon>Dikarya</taxon>
        <taxon>Ascomycota</taxon>
        <taxon>Pezizomycotina</taxon>
        <taxon>Eurotiomycetes</taxon>
        <taxon>Eurotiomycetidae</taxon>
        <taxon>Eurotiales</taxon>
        <taxon>Aspergillaceae</taxon>
        <taxon>Penicillium</taxon>
    </lineage>
</organism>
<evidence type="ECO:0000256" key="3">
    <source>
        <dbReference type="ARBA" id="ARBA00022842"/>
    </source>
</evidence>
<keyword evidence="3" id="KW-0460">Magnesium</keyword>
<evidence type="ECO:0000313" key="5">
    <source>
        <dbReference type="Proteomes" id="UP001150941"/>
    </source>
</evidence>
<keyword evidence="1" id="KW-0479">Metal-binding</keyword>
<dbReference type="Proteomes" id="UP001150941">
    <property type="component" value="Unassembled WGS sequence"/>
</dbReference>
<dbReference type="SFLD" id="SFLDG01129">
    <property type="entry name" value="C1.5:_HAD__Beta-PGM__Phosphata"/>
    <property type="match status" value="1"/>
</dbReference>
<dbReference type="SFLD" id="SFLDS00003">
    <property type="entry name" value="Haloacid_Dehalogenase"/>
    <property type="match status" value="1"/>
</dbReference>
<evidence type="ECO:0000256" key="2">
    <source>
        <dbReference type="ARBA" id="ARBA00022801"/>
    </source>
</evidence>
<dbReference type="Gene3D" id="1.10.150.240">
    <property type="entry name" value="Putative phosphatase, domain 2"/>
    <property type="match status" value="1"/>
</dbReference>
<dbReference type="InterPro" id="IPR023198">
    <property type="entry name" value="PGP-like_dom2"/>
</dbReference>
<dbReference type="SUPFAM" id="SSF56784">
    <property type="entry name" value="HAD-like"/>
    <property type="match status" value="1"/>
</dbReference>
<dbReference type="PANTHER" id="PTHR46470:SF2">
    <property type="entry name" value="GLYCERALDEHYDE 3-PHOSPHATE PHOSPHATASE"/>
    <property type="match status" value="1"/>
</dbReference>
<reference evidence="4" key="1">
    <citation type="submission" date="2022-11" db="EMBL/GenBank/DDBJ databases">
        <authorList>
            <person name="Petersen C."/>
        </authorList>
    </citation>
    <scope>NUCLEOTIDE SEQUENCE</scope>
    <source>
        <strain evidence="4">IBT 19713</strain>
    </source>
</reference>
<gene>
    <name evidence="4" type="ORF">N7468_008129</name>
</gene>